<feature type="region of interest" description="Disordered" evidence="1">
    <location>
        <begin position="247"/>
        <end position="322"/>
    </location>
</feature>
<dbReference type="OrthoDB" id="9768004at2"/>
<feature type="compositionally biased region" description="Low complexity" evidence="1">
    <location>
        <begin position="298"/>
        <end position="310"/>
    </location>
</feature>
<comment type="caution">
    <text evidence="4">The sequence shown here is derived from an EMBL/GenBank/DDBJ whole genome shotgun (WGS) entry which is preliminary data.</text>
</comment>
<dbReference type="Pfam" id="PF03781">
    <property type="entry name" value="FGE-sulfatase"/>
    <property type="match status" value="1"/>
</dbReference>
<evidence type="ECO:0000256" key="2">
    <source>
        <dbReference type="SAM" id="SignalP"/>
    </source>
</evidence>
<keyword evidence="2" id="KW-0732">Signal</keyword>
<proteinExistence type="predicted"/>
<feature type="domain" description="Sulfatase-modifying factor enzyme-like" evidence="3">
    <location>
        <begin position="55"/>
        <end position="262"/>
    </location>
</feature>
<organism evidence="4 5">
    <name type="scientific">Stenotrophomonas maltophilia</name>
    <name type="common">Pseudomonas maltophilia</name>
    <name type="synonym">Xanthomonas maltophilia</name>
    <dbReference type="NCBI Taxonomy" id="40324"/>
    <lineage>
        <taxon>Bacteria</taxon>
        <taxon>Pseudomonadati</taxon>
        <taxon>Pseudomonadota</taxon>
        <taxon>Gammaproteobacteria</taxon>
        <taxon>Lysobacterales</taxon>
        <taxon>Lysobacteraceae</taxon>
        <taxon>Stenotrophomonas</taxon>
        <taxon>Stenotrophomonas maltophilia group</taxon>
    </lineage>
</organism>
<sequence length="322" mass="34903">MFSNRTLMAAMLPMTLILGTAACHADDGKAAPTPPTPATADTAKAVDALKAKTRAQLVQVKGGTFLMGDFGPQHNDEKLPYSGTTDDDVLRKVTLDDYALQSHKVSYADFDVYTDAVGKPRVAQSTLDQPYRTLPDIAAGVSWTQAVAYCEWIGKQIGTPMTLPTEAQWEYAARAGGKMRVYATDTGTLEDGRNVSSIAQYDAFADMHGTRSRTSSLGAFPPNPLGLYDMVDHGYEWVADWYAPEYDPRQTRNPRGPASGTERVQRSSTDRAADQLSITSMTFTRNHRVPEPGPMTDGEGNVLEGNPNPNGGNGFRCATALR</sequence>
<dbReference type="SUPFAM" id="SSF56436">
    <property type="entry name" value="C-type lectin-like"/>
    <property type="match status" value="1"/>
</dbReference>
<feature type="chain" id="PRO_5021034882" evidence="2">
    <location>
        <begin position="26"/>
        <end position="322"/>
    </location>
</feature>
<dbReference type="Gene3D" id="3.90.1580.10">
    <property type="entry name" value="paralog of FGE (formylglycine-generating enzyme)"/>
    <property type="match status" value="1"/>
</dbReference>
<dbReference type="InterPro" id="IPR051043">
    <property type="entry name" value="Sulfatase_Mod_Factor_Kinase"/>
</dbReference>
<accession>A0A4S2CZU9</accession>
<gene>
    <name evidence="4" type="ORF">E5352_10350</name>
</gene>
<evidence type="ECO:0000256" key="1">
    <source>
        <dbReference type="SAM" id="MobiDB-lite"/>
    </source>
</evidence>
<dbReference type="Proteomes" id="UP000306631">
    <property type="component" value="Unassembled WGS sequence"/>
</dbReference>
<name>A0A4S2CZU9_STEMA</name>
<dbReference type="GO" id="GO:0120147">
    <property type="term" value="F:formylglycine-generating oxidase activity"/>
    <property type="evidence" value="ECO:0007669"/>
    <property type="project" value="TreeGrafter"/>
</dbReference>
<protein>
    <submittedName>
        <fullName evidence="4">Sulfatase modifying factor 1</fullName>
    </submittedName>
</protein>
<feature type="signal peptide" evidence="2">
    <location>
        <begin position="1"/>
        <end position="25"/>
    </location>
</feature>
<dbReference type="PANTHER" id="PTHR23150:SF19">
    <property type="entry name" value="FORMYLGLYCINE-GENERATING ENZYME"/>
    <property type="match status" value="1"/>
</dbReference>
<dbReference type="InterPro" id="IPR005532">
    <property type="entry name" value="SUMF_dom"/>
</dbReference>
<dbReference type="InterPro" id="IPR016187">
    <property type="entry name" value="CTDL_fold"/>
</dbReference>
<dbReference type="InterPro" id="IPR042095">
    <property type="entry name" value="SUMF_sf"/>
</dbReference>
<dbReference type="AlphaFoldDB" id="A0A4S2CZU9"/>
<reference evidence="4 5" key="1">
    <citation type="submission" date="2019-04" db="EMBL/GenBank/DDBJ databases">
        <title>Microbes associate with the intestines of laboratory mice.</title>
        <authorList>
            <person name="Navarre W."/>
            <person name="Wong E."/>
            <person name="Huang K."/>
            <person name="Tropini C."/>
            <person name="Ng K."/>
            <person name="Yu B."/>
        </authorList>
    </citation>
    <scope>NUCLEOTIDE SEQUENCE [LARGE SCALE GENOMIC DNA]</scope>
    <source>
        <strain evidence="4 5">NM62_B4-13</strain>
    </source>
</reference>
<dbReference type="RefSeq" id="WP_136004954.1">
    <property type="nucleotide sequence ID" value="NZ_SRYW01000007.1"/>
</dbReference>
<dbReference type="PROSITE" id="PS51257">
    <property type="entry name" value="PROKAR_LIPOPROTEIN"/>
    <property type="match status" value="1"/>
</dbReference>
<evidence type="ECO:0000259" key="3">
    <source>
        <dbReference type="Pfam" id="PF03781"/>
    </source>
</evidence>
<dbReference type="PANTHER" id="PTHR23150">
    <property type="entry name" value="SULFATASE MODIFYING FACTOR 1, 2"/>
    <property type="match status" value="1"/>
</dbReference>
<evidence type="ECO:0000313" key="4">
    <source>
        <dbReference type="EMBL" id="TGY34256.1"/>
    </source>
</evidence>
<evidence type="ECO:0000313" key="5">
    <source>
        <dbReference type="Proteomes" id="UP000306631"/>
    </source>
</evidence>
<feature type="compositionally biased region" description="Basic and acidic residues" evidence="1">
    <location>
        <begin position="263"/>
        <end position="273"/>
    </location>
</feature>
<dbReference type="EMBL" id="SRYW01000007">
    <property type="protein sequence ID" value="TGY34256.1"/>
    <property type="molecule type" value="Genomic_DNA"/>
</dbReference>